<name>A0A8J7PK70_9BACT</name>
<sequence length="444" mass="49399">MSELSGEGEKLKEIEAAQAQGRVERRFTASGINEALSMAIGHVRLGDLLKASGIVSYEYLKEALSSFEEKGLPLGKMLTMSGFLSEAELQVALEIQTLINNRQLPFDVGVRVLNLSYQDKIPLAEAFSRASVVQPEDVLTNKLGQLLTQSRIINPEDLEEALAVSQRTGLPLGHIFCYRSLLSQELLDTALLGQQLVRRGSLSREQCISALAAAREREIAYLKKEVNSNYRPVLRRGTPRLGELFFSVGMLDDMSLIAALQMALTRSVSCGVAIRETAGVSEELIDRAVDLQEMIDNETLSLDQAREVLGLIAEEGFEKALAQSSCAMQSGNPSRMMVQLLKDNRFWPPSQSRTEGLDPQVLLDISERLEVNYNQGYYLAKIIDDNDLAPHRLSYKALRLSYLLHIKAVPYERAVAALELAQARDIFVDEALVQLNVLYRTRLK</sequence>
<evidence type="ECO:0000313" key="1">
    <source>
        <dbReference type="EMBL" id="MBN8659402.1"/>
    </source>
</evidence>
<dbReference type="AlphaFoldDB" id="A0A8J7PK70"/>
<dbReference type="InterPro" id="IPR037257">
    <property type="entry name" value="T2SS_E_N_sf"/>
</dbReference>
<gene>
    <name evidence="1" type="ORF">J0M35_03495</name>
</gene>
<protein>
    <recommendedName>
        <fullName evidence="3">Bacteriophage N4 adsorption protein B</fullName>
    </recommendedName>
</protein>
<evidence type="ECO:0000313" key="2">
    <source>
        <dbReference type="Proteomes" id="UP000664277"/>
    </source>
</evidence>
<organism evidence="1 2">
    <name type="scientific">Candidatus Obscuribacter phosphatis</name>
    <dbReference type="NCBI Taxonomy" id="1906157"/>
    <lineage>
        <taxon>Bacteria</taxon>
        <taxon>Bacillati</taxon>
        <taxon>Candidatus Melainabacteria</taxon>
        <taxon>Candidatus Obscuribacterales</taxon>
        <taxon>Candidatus Obscuribacteraceae</taxon>
        <taxon>Candidatus Obscuribacter</taxon>
    </lineage>
</organism>
<dbReference type="EMBL" id="JAFLCK010000003">
    <property type="protein sequence ID" value="MBN8659402.1"/>
    <property type="molecule type" value="Genomic_DNA"/>
</dbReference>
<proteinExistence type="predicted"/>
<reference evidence="1" key="1">
    <citation type="submission" date="2021-02" db="EMBL/GenBank/DDBJ databases">
        <title>Genome-Resolved Metagenomics of a Microbial Community Performing Photosynthetic Biological Nutrient Removal.</title>
        <authorList>
            <person name="Mcdaniel E.A."/>
        </authorList>
    </citation>
    <scope>NUCLEOTIDE SEQUENCE</scope>
    <source>
        <strain evidence="1">UWPOB_OBS1</strain>
    </source>
</reference>
<dbReference type="SUPFAM" id="SSF160246">
    <property type="entry name" value="EspE N-terminal domain-like"/>
    <property type="match status" value="2"/>
</dbReference>
<evidence type="ECO:0008006" key="3">
    <source>
        <dbReference type="Google" id="ProtNLM"/>
    </source>
</evidence>
<comment type="caution">
    <text evidence="1">The sequence shown here is derived from an EMBL/GenBank/DDBJ whole genome shotgun (WGS) entry which is preliminary data.</text>
</comment>
<accession>A0A8J7PK70</accession>
<dbReference type="Proteomes" id="UP000664277">
    <property type="component" value="Unassembled WGS sequence"/>
</dbReference>